<evidence type="ECO:0000313" key="2">
    <source>
        <dbReference type="Proteomes" id="UP001148189"/>
    </source>
</evidence>
<dbReference type="EMBL" id="JAMDHD010000014">
    <property type="protein sequence ID" value="MDD0985053.1"/>
    <property type="molecule type" value="Genomic_DNA"/>
</dbReference>
<dbReference type="GeneID" id="97827052"/>
<dbReference type="Proteomes" id="UP001148189">
    <property type="component" value="Unassembled WGS sequence"/>
</dbReference>
<evidence type="ECO:0000313" key="1">
    <source>
        <dbReference type="EMBL" id="MDD0985053.1"/>
    </source>
</evidence>
<comment type="caution">
    <text evidence="1">The sequence shown here is derived from an EMBL/GenBank/DDBJ whole genome shotgun (WGS) entry which is preliminary data.</text>
</comment>
<dbReference type="Gene3D" id="1.25.40.10">
    <property type="entry name" value="Tetratricopeptide repeat domain"/>
    <property type="match status" value="1"/>
</dbReference>
<gene>
    <name evidence="1" type="ORF">M5G21_08775</name>
</gene>
<dbReference type="RefSeq" id="WP_057440129.1">
    <property type="nucleotide sequence ID" value="NZ_CP077085.1"/>
</dbReference>
<organism evidence="1 2">
    <name type="scientific">Pseudomonas shahriarae</name>
    <dbReference type="NCBI Taxonomy" id="2745512"/>
    <lineage>
        <taxon>Bacteria</taxon>
        <taxon>Pseudomonadati</taxon>
        <taxon>Pseudomonadota</taxon>
        <taxon>Gammaproteobacteria</taxon>
        <taxon>Pseudomonadales</taxon>
        <taxon>Pseudomonadaceae</taxon>
        <taxon>Pseudomonas</taxon>
    </lineage>
</organism>
<reference evidence="1" key="1">
    <citation type="submission" date="2022-05" db="EMBL/GenBank/DDBJ databases">
        <title>Novel Pseudomonas spp. Isolated from a Rainbow Trout Aquaculture Facility.</title>
        <authorList>
            <person name="Testerman T."/>
            <person name="Graf J."/>
        </authorList>
    </citation>
    <scope>NUCLEOTIDE SEQUENCE</scope>
    <source>
        <strain evidence="1">ID1050</strain>
    </source>
</reference>
<keyword evidence="2" id="KW-1185">Reference proteome</keyword>
<dbReference type="InterPro" id="IPR011990">
    <property type="entry name" value="TPR-like_helical_dom_sf"/>
</dbReference>
<name>A0ABT5N9Y4_9PSED</name>
<dbReference type="PROSITE" id="PS51257">
    <property type="entry name" value="PROKAR_LIPOPROTEIN"/>
    <property type="match status" value="1"/>
</dbReference>
<proteinExistence type="predicted"/>
<accession>A0ABT5N9Y4</accession>
<sequence length="124" mass="14164">MRVLIIAALAVSVVGCTRWSMDHHLNNAYRAYNVGDCERVTLELSQVDRQSRSRRYVQPEVSMLRGQCLERQKLFVDAVQTYQFIISQYPSSEYAFRARARLDTLQQLGHYPGASTARARPAAL</sequence>
<protein>
    <submittedName>
        <fullName evidence="1">Tetratricopeptide repeat protein</fullName>
    </submittedName>
</protein>